<keyword evidence="4 7" id="KW-0689">Ribosomal protein</keyword>
<evidence type="ECO:0000256" key="3">
    <source>
        <dbReference type="ARBA" id="ARBA00022884"/>
    </source>
</evidence>
<evidence type="ECO:0000313" key="8">
    <source>
        <dbReference type="EMBL" id="OGM91614.1"/>
    </source>
</evidence>
<gene>
    <name evidence="7" type="primary">rplR</name>
    <name evidence="8" type="ORF">A3A20_01590</name>
</gene>
<evidence type="ECO:0000256" key="1">
    <source>
        <dbReference type="ARBA" id="ARBA00007116"/>
    </source>
</evidence>
<sequence>MNRQKKLNKIRVRRKIRARSRLFGTQERPRLSVFRSNRNMFLQLIDDKKGMTLASVSTRELKEAARKKSKVSQAELIAAALFQKAKKLGITKAIFDRGFYQYHGRVKAVAEVLRKEGLQL</sequence>
<dbReference type="Gene3D" id="3.30.420.100">
    <property type="match status" value="1"/>
</dbReference>
<comment type="caution">
    <text evidence="8">The sequence shown here is derived from an EMBL/GenBank/DDBJ whole genome shotgun (WGS) entry which is preliminary data.</text>
</comment>
<dbReference type="CDD" id="cd00432">
    <property type="entry name" value="Ribosomal_L18_L5e"/>
    <property type="match status" value="1"/>
</dbReference>
<dbReference type="STRING" id="1802557.A3A20_01590"/>
<dbReference type="NCBIfam" id="TIGR00060">
    <property type="entry name" value="L18_bact"/>
    <property type="match status" value="1"/>
</dbReference>
<dbReference type="InterPro" id="IPR005484">
    <property type="entry name" value="Ribosomal_uL18_bac/plant/anim"/>
</dbReference>
<reference evidence="8 9" key="1">
    <citation type="journal article" date="2016" name="Nat. Commun.">
        <title>Thousands of microbial genomes shed light on interconnected biogeochemical processes in an aquifer system.</title>
        <authorList>
            <person name="Anantharaman K."/>
            <person name="Brown C.T."/>
            <person name="Hug L.A."/>
            <person name="Sharon I."/>
            <person name="Castelle C.J."/>
            <person name="Probst A.J."/>
            <person name="Thomas B.C."/>
            <person name="Singh A."/>
            <person name="Wilkins M.J."/>
            <person name="Karaoz U."/>
            <person name="Brodie E.L."/>
            <person name="Williams K.H."/>
            <person name="Hubbard S.S."/>
            <person name="Banfield J.F."/>
        </authorList>
    </citation>
    <scope>NUCLEOTIDE SEQUENCE [LARGE SCALE GENOMIC DNA]</scope>
</reference>
<protein>
    <recommendedName>
        <fullName evidence="6 7">Large ribosomal subunit protein uL18</fullName>
    </recommendedName>
</protein>
<evidence type="ECO:0000256" key="4">
    <source>
        <dbReference type="ARBA" id="ARBA00022980"/>
    </source>
</evidence>
<comment type="subunit">
    <text evidence="7">Part of the 50S ribosomal subunit; part of the 5S rRNA/L5/L18/L25 subcomplex. Contacts the 5S and 23S rRNAs.</text>
</comment>
<name>A0A1F8DSP7_9BACT</name>
<evidence type="ECO:0000256" key="6">
    <source>
        <dbReference type="ARBA" id="ARBA00035197"/>
    </source>
</evidence>
<dbReference type="AlphaFoldDB" id="A0A1F8DSP7"/>
<evidence type="ECO:0000256" key="7">
    <source>
        <dbReference type="HAMAP-Rule" id="MF_01337"/>
    </source>
</evidence>
<accession>A0A1F8DSP7</accession>
<dbReference type="GO" id="GO:0008097">
    <property type="term" value="F:5S rRNA binding"/>
    <property type="evidence" value="ECO:0007669"/>
    <property type="project" value="TreeGrafter"/>
</dbReference>
<comment type="similarity">
    <text evidence="1 7">Belongs to the universal ribosomal protein uL18 family.</text>
</comment>
<dbReference type="InterPro" id="IPR057268">
    <property type="entry name" value="Ribosomal_L18"/>
</dbReference>
<dbReference type="GO" id="GO:0006412">
    <property type="term" value="P:translation"/>
    <property type="evidence" value="ECO:0007669"/>
    <property type="project" value="UniProtKB-UniRule"/>
</dbReference>
<dbReference type="PANTHER" id="PTHR12899">
    <property type="entry name" value="39S RIBOSOMAL PROTEIN L18, MITOCHONDRIAL"/>
    <property type="match status" value="1"/>
</dbReference>
<proteinExistence type="inferred from homology"/>
<dbReference type="Proteomes" id="UP000178946">
    <property type="component" value="Unassembled WGS sequence"/>
</dbReference>
<keyword evidence="5 7" id="KW-0687">Ribonucleoprotein</keyword>
<dbReference type="HAMAP" id="MF_01337_B">
    <property type="entry name" value="Ribosomal_uL18_B"/>
    <property type="match status" value="1"/>
</dbReference>
<dbReference type="GO" id="GO:0003735">
    <property type="term" value="F:structural constituent of ribosome"/>
    <property type="evidence" value="ECO:0007669"/>
    <property type="project" value="InterPro"/>
</dbReference>
<dbReference type="EMBL" id="MGIR01000001">
    <property type="protein sequence ID" value="OGM91614.1"/>
    <property type="molecule type" value="Genomic_DNA"/>
</dbReference>
<organism evidence="8 9">
    <name type="scientific">Candidatus Wolfebacteria bacterium RIFCSPLOWO2_01_FULL_45_19</name>
    <dbReference type="NCBI Taxonomy" id="1802557"/>
    <lineage>
        <taxon>Bacteria</taxon>
        <taxon>Candidatus Wolfeibacteriota</taxon>
    </lineage>
</organism>
<dbReference type="Pfam" id="PF00861">
    <property type="entry name" value="Ribosomal_L18p"/>
    <property type="match status" value="1"/>
</dbReference>
<dbReference type="InterPro" id="IPR004389">
    <property type="entry name" value="Ribosomal_uL18_bac-type"/>
</dbReference>
<comment type="function">
    <text evidence="7">This is one of the proteins that bind and probably mediate the attachment of the 5S RNA into the large ribosomal subunit, where it forms part of the central protuberance.</text>
</comment>
<dbReference type="GO" id="GO:0022625">
    <property type="term" value="C:cytosolic large ribosomal subunit"/>
    <property type="evidence" value="ECO:0007669"/>
    <property type="project" value="TreeGrafter"/>
</dbReference>
<keyword evidence="3 7" id="KW-0694">RNA-binding</keyword>
<dbReference type="PANTHER" id="PTHR12899:SF3">
    <property type="entry name" value="LARGE RIBOSOMAL SUBUNIT PROTEIN UL18M"/>
    <property type="match status" value="1"/>
</dbReference>
<evidence type="ECO:0000256" key="2">
    <source>
        <dbReference type="ARBA" id="ARBA00022730"/>
    </source>
</evidence>
<evidence type="ECO:0000313" key="9">
    <source>
        <dbReference type="Proteomes" id="UP000178946"/>
    </source>
</evidence>
<keyword evidence="2 7" id="KW-0699">rRNA-binding</keyword>
<dbReference type="SUPFAM" id="SSF53137">
    <property type="entry name" value="Translational machinery components"/>
    <property type="match status" value="1"/>
</dbReference>
<evidence type="ECO:0000256" key="5">
    <source>
        <dbReference type="ARBA" id="ARBA00023274"/>
    </source>
</evidence>